<evidence type="ECO:0000313" key="1">
    <source>
        <dbReference type="Proteomes" id="UP000095285"/>
    </source>
</evidence>
<proteinExistence type="predicted"/>
<protein>
    <submittedName>
        <fullName evidence="2 3">Ovule protein</fullName>
    </submittedName>
</protein>
<sequence length="64" mass="7087">MAQPNIKKSSAQQPGPSQQTACLLSKTLCLDLVDSVLPIQISLKFSIKKKSANEMKMKEKTRLL</sequence>
<reference evidence="1" key="1">
    <citation type="submission" date="2012-04" db="EMBL/GenBank/DDBJ databases">
        <title>The Genome Sequence of Loa loa.</title>
        <authorList>
            <consortium name="The Broad Institute Genome Sequencing Platform"/>
            <consortium name="Broad Institute Genome Sequencing Center for Infectious Disease"/>
            <person name="Nutman T.B."/>
            <person name="Fink D.L."/>
            <person name="Russ C."/>
            <person name="Young S."/>
            <person name="Zeng Q."/>
            <person name="Gargeya S."/>
            <person name="Alvarado L."/>
            <person name="Berlin A."/>
            <person name="Chapman S.B."/>
            <person name="Chen Z."/>
            <person name="Freedman E."/>
            <person name="Gellesch M."/>
            <person name="Goldberg J."/>
            <person name="Griggs A."/>
            <person name="Gujja S."/>
            <person name="Heilman E.R."/>
            <person name="Heiman D."/>
            <person name="Howarth C."/>
            <person name="Mehta T."/>
            <person name="Neiman D."/>
            <person name="Pearson M."/>
            <person name="Roberts A."/>
            <person name="Saif S."/>
            <person name="Shea T."/>
            <person name="Shenoy N."/>
            <person name="Sisk P."/>
            <person name="Stolte C."/>
            <person name="Sykes S."/>
            <person name="White J."/>
            <person name="Yandava C."/>
            <person name="Haas B."/>
            <person name="Henn M.R."/>
            <person name="Nusbaum C."/>
            <person name="Birren B."/>
        </authorList>
    </citation>
    <scope>NUCLEOTIDE SEQUENCE [LARGE SCALE GENOMIC DNA]</scope>
</reference>
<evidence type="ECO:0000313" key="3">
    <source>
        <dbReference type="WBParaSite" id="EN70_1645"/>
    </source>
</evidence>
<reference evidence="2 3" key="2">
    <citation type="submission" date="2016-11" db="UniProtKB">
        <authorList>
            <consortium name="WormBaseParasite"/>
        </authorList>
    </citation>
    <scope>IDENTIFICATION</scope>
</reference>
<dbReference type="WBParaSite" id="EN70_10595">
    <property type="protein sequence ID" value="EN70_10595"/>
    <property type="gene ID" value="EN70_10595"/>
</dbReference>
<dbReference type="WBParaSite" id="EN70_1645">
    <property type="protein sequence ID" value="EN70_1645"/>
    <property type="gene ID" value="EN70_1645"/>
</dbReference>
<evidence type="ECO:0000313" key="2">
    <source>
        <dbReference type="WBParaSite" id="EN70_10595"/>
    </source>
</evidence>
<name>A0A1I7VEF4_LOALO</name>
<dbReference type="AlphaFoldDB" id="A0A1I7VEF4"/>
<organism evidence="1 3">
    <name type="scientific">Loa loa</name>
    <name type="common">Eye worm</name>
    <name type="synonym">Filaria loa</name>
    <dbReference type="NCBI Taxonomy" id="7209"/>
    <lineage>
        <taxon>Eukaryota</taxon>
        <taxon>Metazoa</taxon>
        <taxon>Ecdysozoa</taxon>
        <taxon>Nematoda</taxon>
        <taxon>Chromadorea</taxon>
        <taxon>Rhabditida</taxon>
        <taxon>Spirurina</taxon>
        <taxon>Spiruromorpha</taxon>
        <taxon>Filarioidea</taxon>
        <taxon>Onchocercidae</taxon>
        <taxon>Loa</taxon>
    </lineage>
</organism>
<keyword evidence="1" id="KW-1185">Reference proteome</keyword>
<accession>A0A1I7VEF4</accession>
<dbReference type="Proteomes" id="UP000095285">
    <property type="component" value="Unassembled WGS sequence"/>
</dbReference>